<evidence type="ECO:0000313" key="1">
    <source>
        <dbReference type="EMBL" id="PIU28704.1"/>
    </source>
</evidence>
<proteinExistence type="predicted"/>
<name>A0A2M6YEX1_9BACT</name>
<sequence length="170" mass="19499">MKSVFDQPVFMVYNRLHPIFSSLVTLAEYDEIGKAEGKSYFSEPLNQRIILKAMKLLIEDKIKLPYSEEEKKKYEDYREFFEGVTLRSGQLDEQIQTGQRPPNFVNSLAIIISQETTKLKGVENFGINMEGARKKIADYLPQLAQIDDGGILSEIKARLERPLIGQPQDK</sequence>
<organism evidence="1 2">
    <name type="scientific">Candidatus Woesebacteria bacterium CG07_land_8_20_14_0_80_44_9</name>
    <dbReference type="NCBI Taxonomy" id="1975058"/>
    <lineage>
        <taxon>Bacteria</taxon>
        <taxon>Candidatus Woeseibacteriota</taxon>
    </lineage>
</organism>
<protein>
    <submittedName>
        <fullName evidence="1">Uncharacterized protein</fullName>
    </submittedName>
</protein>
<dbReference type="Proteomes" id="UP000231669">
    <property type="component" value="Unassembled WGS sequence"/>
</dbReference>
<accession>A0A2M6YEX1</accession>
<dbReference type="AlphaFoldDB" id="A0A2M6YEX1"/>
<evidence type="ECO:0000313" key="2">
    <source>
        <dbReference type="Proteomes" id="UP000231669"/>
    </source>
</evidence>
<reference evidence="2" key="1">
    <citation type="submission" date="2017-09" db="EMBL/GenBank/DDBJ databases">
        <title>Depth-based differentiation of microbial function through sediment-hosted aquifers and enrichment of novel symbionts in the deep terrestrial subsurface.</title>
        <authorList>
            <person name="Probst A.J."/>
            <person name="Ladd B."/>
            <person name="Jarett J.K."/>
            <person name="Geller-Mcgrath D.E."/>
            <person name="Sieber C.M.K."/>
            <person name="Emerson J.B."/>
            <person name="Anantharaman K."/>
            <person name="Thomas B.C."/>
            <person name="Malmstrom R."/>
            <person name="Stieglmeier M."/>
            <person name="Klingl A."/>
            <person name="Woyke T."/>
            <person name="Ryan C.M."/>
            <person name="Banfield J.F."/>
        </authorList>
    </citation>
    <scope>NUCLEOTIDE SEQUENCE [LARGE SCALE GENOMIC DNA]</scope>
</reference>
<gene>
    <name evidence="1" type="ORF">COT08_00675</name>
</gene>
<dbReference type="EMBL" id="PEXE01000015">
    <property type="protein sequence ID" value="PIU28704.1"/>
    <property type="molecule type" value="Genomic_DNA"/>
</dbReference>
<comment type="caution">
    <text evidence="1">The sequence shown here is derived from an EMBL/GenBank/DDBJ whole genome shotgun (WGS) entry which is preliminary data.</text>
</comment>